<evidence type="ECO:0000256" key="1">
    <source>
        <dbReference type="SAM" id="MobiDB-lite"/>
    </source>
</evidence>
<dbReference type="Gene3D" id="3.10.450.50">
    <property type="match status" value="1"/>
</dbReference>
<evidence type="ECO:0000259" key="2">
    <source>
        <dbReference type="Pfam" id="PF12680"/>
    </source>
</evidence>
<dbReference type="PANTHER" id="PTHR41252">
    <property type="entry name" value="BLR2505 PROTEIN"/>
    <property type="match status" value="1"/>
</dbReference>
<reference evidence="4" key="1">
    <citation type="journal article" date="2019" name="Int. J. Syst. Evol. Microbiol.">
        <title>The Global Catalogue of Microorganisms (GCM) 10K type strain sequencing project: providing services to taxonomists for standard genome sequencing and annotation.</title>
        <authorList>
            <consortium name="The Broad Institute Genomics Platform"/>
            <consortium name="The Broad Institute Genome Sequencing Center for Infectious Disease"/>
            <person name="Wu L."/>
            <person name="Ma J."/>
        </authorList>
    </citation>
    <scope>NUCLEOTIDE SEQUENCE [LARGE SCALE GENOMIC DNA]</scope>
    <source>
        <strain evidence="4">CGMCC 4.7357</strain>
    </source>
</reference>
<gene>
    <name evidence="3" type="ORF">ACFPA8_03675</name>
</gene>
<accession>A0ABV9A0X4</accession>
<keyword evidence="4" id="KW-1185">Reference proteome</keyword>
<feature type="domain" description="SnoaL-like" evidence="2">
    <location>
        <begin position="39"/>
        <end position="147"/>
    </location>
</feature>
<dbReference type="SUPFAM" id="SSF54427">
    <property type="entry name" value="NTF2-like"/>
    <property type="match status" value="1"/>
</dbReference>
<dbReference type="Pfam" id="PF12680">
    <property type="entry name" value="SnoaL_2"/>
    <property type="match status" value="1"/>
</dbReference>
<organism evidence="3 4">
    <name type="scientific">Streptomyces ovatisporus</name>
    <dbReference type="NCBI Taxonomy" id="1128682"/>
    <lineage>
        <taxon>Bacteria</taxon>
        <taxon>Bacillati</taxon>
        <taxon>Actinomycetota</taxon>
        <taxon>Actinomycetes</taxon>
        <taxon>Kitasatosporales</taxon>
        <taxon>Streptomycetaceae</taxon>
        <taxon>Streptomyces</taxon>
    </lineage>
</organism>
<dbReference type="EMBL" id="JBHSFH010000003">
    <property type="protein sequence ID" value="MFC4493234.1"/>
    <property type="molecule type" value="Genomic_DNA"/>
</dbReference>
<dbReference type="InterPro" id="IPR032710">
    <property type="entry name" value="NTF2-like_dom_sf"/>
</dbReference>
<sequence length="164" mass="17194">MQSSTTESSEGAVANVGLTAAGGGRPEGGWSTDSTRAVVEQFLQRLGEGDPERVAALFAERVDWMIAENPAVPWMRPRSTREDVAGHFAELAAGTLPEEAGNTVEAVIVAGGEAVVTGRLSGAVRATGKRFESPFALRLVVEDGLITTYRVYEDSLAVAAAFAV</sequence>
<protein>
    <submittedName>
        <fullName evidence="3">Nuclear transport factor 2 family protein</fullName>
    </submittedName>
</protein>
<evidence type="ECO:0000313" key="3">
    <source>
        <dbReference type="EMBL" id="MFC4493234.1"/>
    </source>
</evidence>
<feature type="region of interest" description="Disordered" evidence="1">
    <location>
        <begin position="1"/>
        <end position="33"/>
    </location>
</feature>
<dbReference type="RefSeq" id="WP_386442132.1">
    <property type="nucleotide sequence ID" value="NZ_JBHSFH010000003.1"/>
</dbReference>
<proteinExistence type="predicted"/>
<comment type="caution">
    <text evidence="3">The sequence shown here is derived from an EMBL/GenBank/DDBJ whole genome shotgun (WGS) entry which is preliminary data.</text>
</comment>
<evidence type="ECO:0000313" key="4">
    <source>
        <dbReference type="Proteomes" id="UP001595997"/>
    </source>
</evidence>
<dbReference type="Proteomes" id="UP001595997">
    <property type="component" value="Unassembled WGS sequence"/>
</dbReference>
<dbReference type="PANTHER" id="PTHR41252:SF1">
    <property type="entry name" value="BLR2505 PROTEIN"/>
    <property type="match status" value="1"/>
</dbReference>
<dbReference type="InterPro" id="IPR037401">
    <property type="entry name" value="SnoaL-like"/>
</dbReference>
<name>A0ABV9A0X4_9ACTN</name>